<evidence type="ECO:0000313" key="2">
    <source>
        <dbReference type="WBParaSite" id="TCONS_00000836.p1"/>
    </source>
</evidence>
<protein>
    <submittedName>
        <fullName evidence="2">Uncharacterized protein</fullName>
    </submittedName>
</protein>
<dbReference type="AlphaFoldDB" id="A0AAF5CRU3"/>
<accession>A0AAF5CRU3</accession>
<keyword evidence="1" id="KW-1185">Reference proteome</keyword>
<reference evidence="2" key="1">
    <citation type="submission" date="2024-02" db="UniProtKB">
        <authorList>
            <consortium name="WormBaseParasite"/>
        </authorList>
    </citation>
    <scope>IDENTIFICATION</scope>
</reference>
<sequence>MYVSNRNMISEVTKLTALRTATTILRCSHQKVMTDKPNLDLFKKINELAYNGKWDNINNKPRLMLFGSDKDKAYTVYENLVGLDKPFLDRRTYGNQVKFLLAIGKYFLTIFGVCKAYELLVPETYRLQYKYAPKHHDEHH</sequence>
<organism evidence="1 2">
    <name type="scientific">Strongyloides stercoralis</name>
    <name type="common">Threadworm</name>
    <dbReference type="NCBI Taxonomy" id="6248"/>
    <lineage>
        <taxon>Eukaryota</taxon>
        <taxon>Metazoa</taxon>
        <taxon>Ecdysozoa</taxon>
        <taxon>Nematoda</taxon>
        <taxon>Chromadorea</taxon>
        <taxon>Rhabditida</taxon>
        <taxon>Tylenchina</taxon>
        <taxon>Panagrolaimomorpha</taxon>
        <taxon>Strongyloidoidea</taxon>
        <taxon>Strongyloididae</taxon>
        <taxon>Strongyloides</taxon>
    </lineage>
</organism>
<evidence type="ECO:0000313" key="1">
    <source>
        <dbReference type="Proteomes" id="UP000035681"/>
    </source>
</evidence>
<dbReference type="WBParaSite" id="TCONS_00000836.p1">
    <property type="protein sequence ID" value="TCONS_00000836.p1"/>
    <property type="gene ID" value="XLOC_000801"/>
</dbReference>
<name>A0AAF5CRU3_STRER</name>
<proteinExistence type="predicted"/>
<dbReference type="Proteomes" id="UP000035681">
    <property type="component" value="Unplaced"/>
</dbReference>